<dbReference type="AlphaFoldDB" id="A0A812Z7B9"/>
<accession>A0A812Z7B9</accession>
<comment type="caution">
    <text evidence="2">The sequence shown here is derived from an EMBL/GenBank/DDBJ whole genome shotgun (WGS) entry which is preliminary data.</text>
</comment>
<reference evidence="2" key="1">
    <citation type="submission" date="2021-02" db="EMBL/GenBank/DDBJ databases">
        <authorList>
            <person name="Dougan E. K."/>
            <person name="Rhodes N."/>
            <person name="Thang M."/>
            <person name="Chan C."/>
        </authorList>
    </citation>
    <scope>NUCLEOTIDE SEQUENCE</scope>
</reference>
<dbReference type="OrthoDB" id="442011at2759"/>
<gene>
    <name evidence="2" type="ORF">SNEC2469_LOCUS24191</name>
</gene>
<dbReference type="EMBL" id="CAJNJA010046160">
    <property type="protein sequence ID" value="CAE7815208.1"/>
    <property type="molecule type" value="Genomic_DNA"/>
</dbReference>
<dbReference type="Proteomes" id="UP000601435">
    <property type="component" value="Unassembled WGS sequence"/>
</dbReference>
<name>A0A812Z7B9_9DINO</name>
<feature type="region of interest" description="Disordered" evidence="1">
    <location>
        <begin position="1"/>
        <end position="33"/>
    </location>
</feature>
<organism evidence="2 3">
    <name type="scientific">Symbiodinium necroappetens</name>
    <dbReference type="NCBI Taxonomy" id="1628268"/>
    <lineage>
        <taxon>Eukaryota</taxon>
        <taxon>Sar</taxon>
        <taxon>Alveolata</taxon>
        <taxon>Dinophyceae</taxon>
        <taxon>Suessiales</taxon>
        <taxon>Symbiodiniaceae</taxon>
        <taxon>Symbiodinium</taxon>
    </lineage>
</organism>
<evidence type="ECO:0000313" key="3">
    <source>
        <dbReference type="Proteomes" id="UP000601435"/>
    </source>
</evidence>
<feature type="non-terminal residue" evidence="2">
    <location>
        <position position="496"/>
    </location>
</feature>
<keyword evidence="3" id="KW-1185">Reference proteome</keyword>
<protein>
    <submittedName>
        <fullName evidence="2">Uncharacterized protein</fullName>
    </submittedName>
</protein>
<evidence type="ECO:0000313" key="2">
    <source>
        <dbReference type="EMBL" id="CAE7815208.1"/>
    </source>
</evidence>
<evidence type="ECO:0000256" key="1">
    <source>
        <dbReference type="SAM" id="MobiDB-lite"/>
    </source>
</evidence>
<feature type="compositionally biased region" description="Basic and acidic residues" evidence="1">
    <location>
        <begin position="21"/>
        <end position="33"/>
    </location>
</feature>
<proteinExistence type="predicted"/>
<sequence>TENEPVKPQITDSGRNRPSKRKAEDSPHRDGRDPMFELTALADEFDECVPCKDVILHAQASSSCKVGVRQLSKVPLSHSEEGVHRVLQKNSCGLPVEMDYMDLPGKQKPVPYVKLSSWLKFLGKTERLHYLTGCTDGGVRRQTCQEFWRRLQKLRPQLPIFKLAQDGRLRLEDVVPLAHHGDEGRSFKKAPLMVLSTHGVLGKGSHQGPKKELPVHKDPQKLHFLGSTVLTHYVFAVLPHTLYKKSPDVLDSMLSLYASDMESLALNGIDVVEDGQVRRLWWWCLGAKGDLPYLGKAGHFSRTYSMCPKKAVSKKPACGICFMCSAGDENLEERLPWEDMSTNAKWIQSVGTDPGYAHDGPLLRIPHDAGELFYRLDLWHIFHLGCGKAWAVNVIAILHDAMPEKGTSETRLGIMSNDFREHCRRTKQYAYIQGITRDVLGWEHGPDMPTGGYHKGFVTTRLLVWLEDYLEREGHNFSDPFLADLESHLNFVLCFS</sequence>